<reference evidence="3 4" key="1">
    <citation type="submission" date="2018-11" db="EMBL/GenBank/DDBJ databases">
        <title>Whole genome sequence of Bibersteinia trehalosi strain OADDL-BT1 an multidrug resistant pathogen isolate.</title>
        <authorList>
            <person name="Couger M."/>
            <person name="Ramachandran A."/>
        </authorList>
    </citation>
    <scope>NUCLEOTIDE SEQUENCE [LARGE SCALE GENOMIC DNA]</scope>
    <source>
        <strain evidence="3 4">OADDL-BT1</strain>
    </source>
</reference>
<dbReference type="Proteomes" id="UP000276010">
    <property type="component" value="Unassembled WGS sequence"/>
</dbReference>
<dbReference type="InterPro" id="IPR050229">
    <property type="entry name" value="GlpE_sulfurtransferase"/>
</dbReference>
<dbReference type="Gene3D" id="6.10.140.1340">
    <property type="match status" value="1"/>
</dbReference>
<dbReference type="RefSeq" id="WP_125135140.1">
    <property type="nucleotide sequence ID" value="NZ_RRUC01000040.1"/>
</dbReference>
<evidence type="ECO:0000313" key="3">
    <source>
        <dbReference type="EMBL" id="RRN01575.1"/>
    </source>
</evidence>
<protein>
    <submittedName>
        <fullName evidence="3">DUF2892 domain-containing protein</fullName>
    </submittedName>
</protein>
<dbReference type="PANTHER" id="PTHR43031:SF7">
    <property type="entry name" value="NITRIC OXIDE REDUCTASE FLRD-NAD(+) REDUCTASE"/>
    <property type="match status" value="1"/>
</dbReference>
<dbReference type="EMBL" id="RRUC01000040">
    <property type="protein sequence ID" value="RRN01575.1"/>
    <property type="molecule type" value="Genomic_DNA"/>
</dbReference>
<dbReference type="AlphaFoldDB" id="A0A426FG20"/>
<proteinExistence type="predicted"/>
<accession>A0A426FG20</accession>
<dbReference type="Pfam" id="PF00581">
    <property type="entry name" value="Rhodanese"/>
    <property type="match status" value="1"/>
</dbReference>
<keyword evidence="1" id="KW-0812">Transmembrane</keyword>
<feature type="domain" description="Rhodanese" evidence="2">
    <location>
        <begin position="15"/>
        <end position="106"/>
    </location>
</feature>
<organism evidence="3 4">
    <name type="scientific">Bibersteinia trehalosi</name>
    <name type="common">Pasteurella trehalosi</name>
    <dbReference type="NCBI Taxonomy" id="47735"/>
    <lineage>
        <taxon>Bacteria</taxon>
        <taxon>Pseudomonadati</taxon>
        <taxon>Pseudomonadota</taxon>
        <taxon>Gammaproteobacteria</taxon>
        <taxon>Pasteurellales</taxon>
        <taxon>Pasteurellaceae</taxon>
        <taxon>Bibersteinia</taxon>
    </lineage>
</organism>
<keyword evidence="1" id="KW-1133">Transmembrane helix</keyword>
<evidence type="ECO:0000313" key="4">
    <source>
        <dbReference type="Proteomes" id="UP000276010"/>
    </source>
</evidence>
<dbReference type="Pfam" id="PF11127">
    <property type="entry name" value="YgaP-like_TM"/>
    <property type="match status" value="1"/>
</dbReference>
<dbReference type="Gene3D" id="3.40.250.10">
    <property type="entry name" value="Rhodanese-like domain"/>
    <property type="match status" value="1"/>
</dbReference>
<dbReference type="SMART" id="SM00450">
    <property type="entry name" value="RHOD"/>
    <property type="match status" value="1"/>
</dbReference>
<evidence type="ECO:0000256" key="1">
    <source>
        <dbReference type="SAM" id="Phobius"/>
    </source>
</evidence>
<keyword evidence="1" id="KW-0472">Membrane</keyword>
<dbReference type="PANTHER" id="PTHR43031">
    <property type="entry name" value="FAD-DEPENDENT OXIDOREDUCTASE"/>
    <property type="match status" value="1"/>
</dbReference>
<dbReference type="InterPro" id="IPR001763">
    <property type="entry name" value="Rhodanese-like_dom"/>
</dbReference>
<feature type="transmembrane region" description="Helical" evidence="1">
    <location>
        <begin position="145"/>
        <end position="165"/>
    </location>
</feature>
<dbReference type="STRING" id="1263831.F543_4720"/>
<gene>
    <name evidence="3" type="ORF">EIM44_08585</name>
</gene>
<feature type="transmembrane region" description="Helical" evidence="1">
    <location>
        <begin position="117"/>
        <end position="139"/>
    </location>
</feature>
<dbReference type="PROSITE" id="PS50206">
    <property type="entry name" value="RHODANESE_3"/>
    <property type="match status" value="1"/>
</dbReference>
<dbReference type="InterPro" id="IPR036873">
    <property type="entry name" value="Rhodanese-like_dom_sf"/>
</dbReference>
<dbReference type="SUPFAM" id="SSF52821">
    <property type="entry name" value="Rhodanese/Cell cycle control phosphatase"/>
    <property type="match status" value="1"/>
</dbReference>
<evidence type="ECO:0000259" key="2">
    <source>
        <dbReference type="PROSITE" id="PS50206"/>
    </source>
</evidence>
<dbReference type="InterPro" id="IPR021309">
    <property type="entry name" value="YgaP-like_TM"/>
</dbReference>
<name>A0A426FG20_BIBTR</name>
<sequence>MSINLIPPNIAQQKLASGAILIDIREHAEFQREHINGAICLPSDQLQQDLPERISNHCLIFYCKSGGRTQSLCHQLARLSVDNKCNIYILEGGLIGWKSAGLSVIRNRNVLPITRQVQIAAGSLILLSMLLGAAISPFFYLLASFVGAGLVFAGLSGFCGMAMLLDKMPWNQ</sequence>
<comment type="caution">
    <text evidence="3">The sequence shown here is derived from an EMBL/GenBank/DDBJ whole genome shotgun (WGS) entry which is preliminary data.</text>
</comment>